<dbReference type="InterPro" id="IPR011009">
    <property type="entry name" value="Kinase-like_dom_sf"/>
</dbReference>
<evidence type="ECO:0000256" key="1">
    <source>
        <dbReference type="ARBA" id="ARBA00022679"/>
    </source>
</evidence>
<feature type="non-terminal residue" evidence="9">
    <location>
        <position position="263"/>
    </location>
</feature>
<keyword evidence="2 5" id="KW-0547">Nucleotide-binding</keyword>
<dbReference type="SUPFAM" id="SSF56112">
    <property type="entry name" value="Protein kinase-like (PK-like)"/>
    <property type="match status" value="1"/>
</dbReference>
<evidence type="ECO:0000313" key="9">
    <source>
        <dbReference type="EMBL" id="KAK3240820.1"/>
    </source>
</evidence>
<dbReference type="Pfam" id="PF00069">
    <property type="entry name" value="Pkinase"/>
    <property type="match status" value="1"/>
</dbReference>
<keyword evidence="4 5" id="KW-0067">ATP-binding</keyword>
<evidence type="ECO:0000256" key="3">
    <source>
        <dbReference type="ARBA" id="ARBA00022777"/>
    </source>
</evidence>
<proteinExistence type="inferred from homology"/>
<dbReference type="EMBL" id="LGRX02033544">
    <property type="protein sequence ID" value="KAK3240820.1"/>
    <property type="molecule type" value="Genomic_DNA"/>
</dbReference>
<evidence type="ECO:0000256" key="6">
    <source>
        <dbReference type="RuleBase" id="RU000304"/>
    </source>
</evidence>
<comment type="caution">
    <text evidence="9">The sequence shown here is derived from an EMBL/GenBank/DDBJ whole genome shotgun (WGS) entry which is preliminary data.</text>
</comment>
<sequence length="263" mass="27872">MSPIPSYTPEQLTQATADWSTCIGKGGYGDVFAGKLSGQEVAVKRMNNAAGTSPVGHAAFEREMLVSQVLTHDSVVPVIGFSQQGSSRCLVYPLHQGSLEDRLHRRGPAPVLRQAIRLRIAADLASTLQAMHAKGVVHGDVKAGNVLLTTELRGLFTDFGQAHVQPELCETSELQRPSERDTLARDAGAAGDSGAAATRPVETRNRCGTEGYRAPELEPGTAPTAASDIFSLGTLLLELLSGMQPMTGRGRPGLPETVHGRVL</sequence>
<feature type="region of interest" description="Disordered" evidence="7">
    <location>
        <begin position="172"/>
        <end position="224"/>
    </location>
</feature>
<keyword evidence="10" id="KW-1185">Reference proteome</keyword>
<evidence type="ECO:0000256" key="2">
    <source>
        <dbReference type="ARBA" id="ARBA00022741"/>
    </source>
</evidence>
<gene>
    <name evidence="9" type="ORF">CYMTET_49364</name>
</gene>
<feature type="domain" description="Protein kinase" evidence="8">
    <location>
        <begin position="17"/>
        <end position="263"/>
    </location>
</feature>
<evidence type="ECO:0000256" key="7">
    <source>
        <dbReference type="SAM" id="MobiDB-lite"/>
    </source>
</evidence>
<dbReference type="PROSITE" id="PS00108">
    <property type="entry name" value="PROTEIN_KINASE_ST"/>
    <property type="match status" value="1"/>
</dbReference>
<evidence type="ECO:0000313" key="10">
    <source>
        <dbReference type="Proteomes" id="UP001190700"/>
    </source>
</evidence>
<dbReference type="InterPro" id="IPR008271">
    <property type="entry name" value="Ser/Thr_kinase_AS"/>
</dbReference>
<feature type="binding site" evidence="5">
    <location>
        <position position="44"/>
    </location>
    <ligand>
        <name>ATP</name>
        <dbReference type="ChEBI" id="CHEBI:30616"/>
    </ligand>
</feature>
<reference evidence="9 10" key="1">
    <citation type="journal article" date="2015" name="Genome Biol. Evol.">
        <title>Comparative Genomics of a Bacterivorous Green Alga Reveals Evolutionary Causalities and Consequences of Phago-Mixotrophic Mode of Nutrition.</title>
        <authorList>
            <person name="Burns J.A."/>
            <person name="Paasch A."/>
            <person name="Narechania A."/>
            <person name="Kim E."/>
        </authorList>
    </citation>
    <scope>NUCLEOTIDE SEQUENCE [LARGE SCALE GENOMIC DNA]</scope>
    <source>
        <strain evidence="9 10">PLY_AMNH</strain>
    </source>
</reference>
<evidence type="ECO:0000256" key="5">
    <source>
        <dbReference type="PROSITE-ProRule" id="PRU10141"/>
    </source>
</evidence>
<accession>A0AAE0EVV4</accession>
<dbReference type="InterPro" id="IPR017441">
    <property type="entry name" value="Protein_kinase_ATP_BS"/>
</dbReference>
<dbReference type="GO" id="GO:0004674">
    <property type="term" value="F:protein serine/threonine kinase activity"/>
    <property type="evidence" value="ECO:0007669"/>
    <property type="project" value="UniProtKB-KW"/>
</dbReference>
<dbReference type="Proteomes" id="UP001190700">
    <property type="component" value="Unassembled WGS sequence"/>
</dbReference>
<dbReference type="InterPro" id="IPR000719">
    <property type="entry name" value="Prot_kinase_dom"/>
</dbReference>
<dbReference type="PROSITE" id="PS50011">
    <property type="entry name" value="PROTEIN_KINASE_DOM"/>
    <property type="match status" value="1"/>
</dbReference>
<keyword evidence="3" id="KW-0418">Kinase</keyword>
<name>A0AAE0EVV4_9CHLO</name>
<dbReference type="AlphaFoldDB" id="A0AAE0EVV4"/>
<keyword evidence="1" id="KW-0808">Transferase</keyword>
<organism evidence="9 10">
    <name type="scientific">Cymbomonas tetramitiformis</name>
    <dbReference type="NCBI Taxonomy" id="36881"/>
    <lineage>
        <taxon>Eukaryota</taxon>
        <taxon>Viridiplantae</taxon>
        <taxon>Chlorophyta</taxon>
        <taxon>Pyramimonadophyceae</taxon>
        <taxon>Pyramimonadales</taxon>
        <taxon>Pyramimonadaceae</taxon>
        <taxon>Cymbomonas</taxon>
    </lineage>
</organism>
<dbReference type="SMART" id="SM00220">
    <property type="entry name" value="S_TKc"/>
    <property type="match status" value="1"/>
</dbReference>
<keyword evidence="6" id="KW-0723">Serine/threonine-protein kinase</keyword>
<feature type="compositionally biased region" description="Low complexity" evidence="7">
    <location>
        <begin position="185"/>
        <end position="197"/>
    </location>
</feature>
<dbReference type="GO" id="GO:0005886">
    <property type="term" value="C:plasma membrane"/>
    <property type="evidence" value="ECO:0007669"/>
    <property type="project" value="TreeGrafter"/>
</dbReference>
<dbReference type="PANTHER" id="PTHR27001">
    <property type="entry name" value="OS01G0253100 PROTEIN"/>
    <property type="match status" value="1"/>
</dbReference>
<dbReference type="PANTHER" id="PTHR27001:SF931">
    <property type="entry name" value="OS11G0664100 PROTEIN"/>
    <property type="match status" value="1"/>
</dbReference>
<evidence type="ECO:0000256" key="4">
    <source>
        <dbReference type="ARBA" id="ARBA00022840"/>
    </source>
</evidence>
<dbReference type="PROSITE" id="PS00107">
    <property type="entry name" value="PROTEIN_KINASE_ATP"/>
    <property type="match status" value="1"/>
</dbReference>
<comment type="similarity">
    <text evidence="6">Belongs to the protein kinase superfamily.</text>
</comment>
<feature type="region of interest" description="Disordered" evidence="7">
    <location>
        <begin position="244"/>
        <end position="263"/>
    </location>
</feature>
<dbReference type="Gene3D" id="3.30.200.20">
    <property type="entry name" value="Phosphorylase Kinase, domain 1"/>
    <property type="match status" value="1"/>
</dbReference>
<evidence type="ECO:0000259" key="8">
    <source>
        <dbReference type="PROSITE" id="PS50011"/>
    </source>
</evidence>
<protein>
    <recommendedName>
        <fullName evidence="8">Protein kinase domain-containing protein</fullName>
    </recommendedName>
</protein>
<dbReference type="GO" id="GO:0005524">
    <property type="term" value="F:ATP binding"/>
    <property type="evidence" value="ECO:0007669"/>
    <property type="project" value="UniProtKB-UniRule"/>
</dbReference>
<dbReference type="Gene3D" id="1.10.510.10">
    <property type="entry name" value="Transferase(Phosphotransferase) domain 1"/>
    <property type="match status" value="1"/>
</dbReference>